<feature type="compositionally biased region" description="Basic and acidic residues" evidence="1">
    <location>
        <begin position="60"/>
        <end position="81"/>
    </location>
</feature>
<feature type="compositionally biased region" description="Acidic residues" evidence="1">
    <location>
        <begin position="39"/>
        <end position="59"/>
    </location>
</feature>
<evidence type="ECO:0000313" key="3">
    <source>
        <dbReference type="Proteomes" id="UP001327560"/>
    </source>
</evidence>
<evidence type="ECO:0000313" key="2">
    <source>
        <dbReference type="EMBL" id="WOL02443.1"/>
    </source>
</evidence>
<proteinExistence type="predicted"/>
<dbReference type="EMBL" id="CP136892">
    <property type="protein sequence ID" value="WOL02443.1"/>
    <property type="molecule type" value="Genomic_DNA"/>
</dbReference>
<name>A0AAQ3QAZ4_9LILI</name>
<organism evidence="2 3">
    <name type="scientific">Canna indica</name>
    <name type="common">Indian-shot</name>
    <dbReference type="NCBI Taxonomy" id="4628"/>
    <lineage>
        <taxon>Eukaryota</taxon>
        <taxon>Viridiplantae</taxon>
        <taxon>Streptophyta</taxon>
        <taxon>Embryophyta</taxon>
        <taxon>Tracheophyta</taxon>
        <taxon>Spermatophyta</taxon>
        <taxon>Magnoliopsida</taxon>
        <taxon>Liliopsida</taxon>
        <taxon>Zingiberales</taxon>
        <taxon>Cannaceae</taxon>
        <taxon>Canna</taxon>
    </lineage>
</organism>
<dbReference type="AlphaFoldDB" id="A0AAQ3QAZ4"/>
<accession>A0AAQ3QAZ4</accession>
<sequence length="110" mass="12305">MHIMGSELCISDSALIKAEVEEKGNGGDLGLRKRKIDTEVEEENEDVEEEEEDEDDENDSANKKLNKEDFIGEIEGRDKYIGEGTDSDFENEDDMNAPTENIGKSFSPAM</sequence>
<feature type="region of interest" description="Disordered" evidence="1">
    <location>
        <begin position="21"/>
        <end position="110"/>
    </location>
</feature>
<gene>
    <name evidence="2" type="ORF">Cni_G11162</name>
</gene>
<feature type="compositionally biased region" description="Acidic residues" evidence="1">
    <location>
        <begin position="85"/>
        <end position="95"/>
    </location>
</feature>
<keyword evidence="3" id="KW-1185">Reference proteome</keyword>
<reference evidence="2 3" key="1">
    <citation type="submission" date="2023-10" db="EMBL/GenBank/DDBJ databases">
        <title>Chromosome-scale genome assembly provides insights into flower coloration mechanisms of Canna indica.</title>
        <authorList>
            <person name="Li C."/>
        </authorList>
    </citation>
    <scope>NUCLEOTIDE SEQUENCE [LARGE SCALE GENOMIC DNA]</scope>
    <source>
        <tissue evidence="2">Flower</tissue>
    </source>
</reference>
<dbReference type="Proteomes" id="UP001327560">
    <property type="component" value="Chromosome 3"/>
</dbReference>
<protein>
    <submittedName>
        <fullName evidence="2">Uncharacterized protein</fullName>
    </submittedName>
</protein>
<evidence type="ECO:0000256" key="1">
    <source>
        <dbReference type="SAM" id="MobiDB-lite"/>
    </source>
</evidence>